<dbReference type="Pfam" id="PF17805">
    <property type="entry name" value="AsnC_trans_reg2"/>
    <property type="match status" value="2"/>
</dbReference>
<sequence>MSLDADWRADLDAVDAALIDEYQSGFPVERRPFERVAREIAAETGVAVDADDLLDRVRDLRERGVFRRFGAVLNPPVIGSSTLAAVRAPDDRFDEVAEVINGYRQVNHNYRRDHEWNQWFVVTAGSREKRDEILAEIEEQTGCEVLALPMLTDYYIDLEFPVVNADRFARESLDHTDVSATRLAEIEEQTGCEVLALPMLTDYYIDLEFPVVNADRFARESLDHTDVSATRISEDARGDLSPLEADLLLAIQDGFPLSATPYADVANEIDAPVDDVLAAVERLLGDGCIKRIGCVVNHVVTGFTNNCMVVWDVPDEELDERGEAVGSLPYVTLCYHRPRRPDQEWEYNLFTMIHGREAEAVDAKIDELATDHLPFDHERLYSTETLKQTGARYEDLVADDA</sequence>
<keyword evidence="1" id="KW-0456">Lyase</keyword>
<evidence type="ECO:0000313" key="9">
    <source>
        <dbReference type="Proteomes" id="UP000215607"/>
    </source>
</evidence>
<dbReference type="EMBL" id="NHPA01000077">
    <property type="protein sequence ID" value="OYR65511.1"/>
    <property type="molecule type" value="Genomic_DNA"/>
</dbReference>
<feature type="domain" description="Siroheme decarboxylase NirL-like HTH" evidence="7">
    <location>
        <begin position="246"/>
        <end position="289"/>
    </location>
</feature>
<dbReference type="Gene3D" id="3.30.70.3460">
    <property type="match status" value="2"/>
</dbReference>
<feature type="domain" description="Siroheme decarboxylase AsnC-like ligand binding" evidence="6">
    <location>
        <begin position="80"/>
        <end position="152"/>
    </location>
</feature>
<dbReference type="InterPro" id="IPR050684">
    <property type="entry name" value="HTH-Siroheme_Decarb"/>
</dbReference>
<dbReference type="GO" id="GO:0016829">
    <property type="term" value="F:lyase activity"/>
    <property type="evidence" value="ECO:0007669"/>
    <property type="project" value="UniProtKB-KW"/>
</dbReference>
<dbReference type="PANTHER" id="PTHR43413">
    <property type="entry name" value="TRANSCRIPTIONAL REGULATOR, ASNC FAMILY"/>
    <property type="match status" value="1"/>
</dbReference>
<organism evidence="8 9">
    <name type="scientific">Halorubrum ezzemoulense</name>
    <name type="common">Halorubrum chaoviator</name>
    <dbReference type="NCBI Taxonomy" id="337243"/>
    <lineage>
        <taxon>Archaea</taxon>
        <taxon>Methanobacteriati</taxon>
        <taxon>Methanobacteriota</taxon>
        <taxon>Stenosarchaea group</taxon>
        <taxon>Halobacteria</taxon>
        <taxon>Halobacteriales</taxon>
        <taxon>Haloferacaceae</taxon>
        <taxon>Halorubrum</taxon>
    </lineage>
</organism>
<gene>
    <name evidence="8" type="ORF">DJ79_15105</name>
</gene>
<evidence type="ECO:0000256" key="2">
    <source>
        <dbReference type="ARBA" id="ARBA00023444"/>
    </source>
</evidence>
<dbReference type="InterPro" id="IPR040523">
    <property type="entry name" value="AsnC_trans_reg2"/>
</dbReference>
<evidence type="ECO:0000313" key="8">
    <source>
        <dbReference type="EMBL" id="OYR65511.1"/>
    </source>
</evidence>
<feature type="domain" description="Siroheme decarboxylase AsnC-like ligand binding" evidence="6">
    <location>
        <begin position="301"/>
        <end position="387"/>
    </location>
</feature>
<comment type="similarity">
    <text evidence="3">Belongs to the Ahb/Nir family.</text>
</comment>
<comment type="catalytic activity">
    <reaction evidence="5">
        <text>siroheme + 2 H(+) = 12,18-didecarboxysiroheme + 2 CO2</text>
        <dbReference type="Rhea" id="RHEA:19093"/>
        <dbReference type="ChEBI" id="CHEBI:15378"/>
        <dbReference type="ChEBI" id="CHEBI:16526"/>
        <dbReference type="ChEBI" id="CHEBI:60052"/>
        <dbReference type="ChEBI" id="CHEBI:140497"/>
        <dbReference type="EC" id="4.1.1.111"/>
    </reaction>
</comment>
<evidence type="ECO:0000259" key="6">
    <source>
        <dbReference type="Pfam" id="PF17805"/>
    </source>
</evidence>
<evidence type="ECO:0000256" key="4">
    <source>
        <dbReference type="ARBA" id="ARBA00023471"/>
    </source>
</evidence>
<protein>
    <recommendedName>
        <fullName evidence="4">siroheme decarboxylase</fullName>
        <ecNumber evidence="4">4.1.1.111</ecNumber>
    </recommendedName>
</protein>
<proteinExistence type="inferred from homology"/>
<dbReference type="EC" id="4.1.1.111" evidence="4"/>
<accession>A0A256J9Q6</accession>
<evidence type="ECO:0000256" key="5">
    <source>
        <dbReference type="ARBA" id="ARBA00048470"/>
    </source>
</evidence>
<evidence type="ECO:0000259" key="7">
    <source>
        <dbReference type="Pfam" id="PF22451"/>
    </source>
</evidence>
<reference evidence="8 9" key="1">
    <citation type="journal article" date="2014" name="Front. Microbiol.">
        <title>Population and genomic analysis of the genus Halorubrum.</title>
        <authorList>
            <person name="Fullmer M.S."/>
            <person name="Soucy S.M."/>
            <person name="Swithers K.S."/>
            <person name="Makkay A.M."/>
            <person name="Wheeler R."/>
            <person name="Ventosa A."/>
            <person name="Gogarten J.P."/>
            <person name="Papke R.T."/>
        </authorList>
    </citation>
    <scope>NUCLEOTIDE SEQUENCE [LARGE SCALE GENOMIC DNA]</scope>
    <source>
        <strain evidence="8 9">Ga2p</strain>
    </source>
</reference>
<comment type="caution">
    <text evidence="8">The sequence shown here is derived from an EMBL/GenBank/DDBJ whole genome shotgun (WGS) entry which is preliminary data.</text>
</comment>
<dbReference type="PANTHER" id="PTHR43413:SF1">
    <property type="entry name" value="SIROHEME DECARBOXYLASE NIRL SUBUNIT"/>
    <property type="match status" value="1"/>
</dbReference>
<name>A0A256J9Q6_HALEZ</name>
<dbReference type="InterPro" id="IPR053953">
    <property type="entry name" value="NirdL-like_HTH"/>
</dbReference>
<dbReference type="RefSeq" id="WP_094593434.1">
    <property type="nucleotide sequence ID" value="NZ_NHPA01000077.1"/>
</dbReference>
<evidence type="ECO:0000256" key="1">
    <source>
        <dbReference type="ARBA" id="ARBA00023239"/>
    </source>
</evidence>
<dbReference type="Proteomes" id="UP000215607">
    <property type="component" value="Unassembled WGS sequence"/>
</dbReference>
<feature type="domain" description="Siroheme decarboxylase NirL-like HTH" evidence="7">
    <location>
        <begin position="15"/>
        <end position="67"/>
    </location>
</feature>
<evidence type="ECO:0000256" key="3">
    <source>
        <dbReference type="ARBA" id="ARBA00023457"/>
    </source>
</evidence>
<dbReference type="AlphaFoldDB" id="A0A256J9Q6"/>
<comment type="pathway">
    <text evidence="2">Porphyrin-containing compound metabolism.</text>
</comment>
<dbReference type="Pfam" id="PF22451">
    <property type="entry name" value="NirdL-like_HTH"/>
    <property type="match status" value="2"/>
</dbReference>